<feature type="domain" description="PAC" evidence="13">
    <location>
        <begin position="337"/>
        <end position="400"/>
    </location>
</feature>
<dbReference type="CDD" id="cd00156">
    <property type="entry name" value="REC"/>
    <property type="match status" value="1"/>
</dbReference>
<keyword evidence="3 9" id="KW-0597">Phosphoprotein</keyword>
<dbReference type="InterPro" id="IPR013656">
    <property type="entry name" value="PAS_4"/>
</dbReference>
<dbReference type="InterPro" id="IPR000014">
    <property type="entry name" value="PAS"/>
</dbReference>
<dbReference type="Proteomes" id="UP000605201">
    <property type="component" value="Unassembled WGS sequence"/>
</dbReference>
<proteinExistence type="predicted"/>
<reference evidence="14 15" key="1">
    <citation type="submission" date="2020-08" db="EMBL/GenBank/DDBJ databases">
        <title>Bridging the membrane lipid divide: bacteria of the FCB group superphylum have the potential to synthesize archaeal ether lipids.</title>
        <authorList>
            <person name="Villanueva L."/>
            <person name="Von Meijenfeldt F.A.B."/>
            <person name="Westbye A.B."/>
            <person name="Yadav S."/>
            <person name="Hopmans E.C."/>
            <person name="Dutilh B.E."/>
            <person name="Sinninghe Damste J.S."/>
        </authorList>
    </citation>
    <scope>NUCLEOTIDE SEQUENCE [LARGE SCALE GENOMIC DNA]</scope>
    <source>
        <strain evidence="14">NIOZ-UU17</strain>
    </source>
</reference>
<dbReference type="Gene3D" id="3.30.565.10">
    <property type="entry name" value="Histidine kinase-like ATPase, C-terminal domain"/>
    <property type="match status" value="1"/>
</dbReference>
<feature type="domain" description="Response regulatory" evidence="11">
    <location>
        <begin position="655"/>
        <end position="771"/>
    </location>
</feature>
<dbReference type="GO" id="GO:0000155">
    <property type="term" value="F:phosphorelay sensor kinase activity"/>
    <property type="evidence" value="ECO:0007669"/>
    <property type="project" value="InterPro"/>
</dbReference>
<dbReference type="InterPro" id="IPR029016">
    <property type="entry name" value="GAF-like_dom_sf"/>
</dbReference>
<dbReference type="EC" id="2.7.13.3" evidence="2"/>
<evidence type="ECO:0000256" key="5">
    <source>
        <dbReference type="ARBA" id="ARBA00022741"/>
    </source>
</evidence>
<evidence type="ECO:0000256" key="6">
    <source>
        <dbReference type="ARBA" id="ARBA00022777"/>
    </source>
</evidence>
<dbReference type="SUPFAM" id="SSF55874">
    <property type="entry name" value="ATPase domain of HSP90 chaperone/DNA topoisomerase II/histidine kinase"/>
    <property type="match status" value="1"/>
</dbReference>
<dbReference type="PROSITE" id="PS50110">
    <property type="entry name" value="RESPONSE_REGULATORY"/>
    <property type="match status" value="1"/>
</dbReference>
<evidence type="ECO:0000259" key="12">
    <source>
        <dbReference type="PROSITE" id="PS50112"/>
    </source>
</evidence>
<evidence type="ECO:0000259" key="10">
    <source>
        <dbReference type="PROSITE" id="PS50109"/>
    </source>
</evidence>
<evidence type="ECO:0000256" key="4">
    <source>
        <dbReference type="ARBA" id="ARBA00022679"/>
    </source>
</evidence>
<dbReference type="InterPro" id="IPR036097">
    <property type="entry name" value="HisK_dim/P_sf"/>
</dbReference>
<dbReference type="InterPro" id="IPR036890">
    <property type="entry name" value="HATPase_C_sf"/>
</dbReference>
<evidence type="ECO:0000313" key="15">
    <source>
        <dbReference type="Proteomes" id="UP000605201"/>
    </source>
</evidence>
<dbReference type="PROSITE" id="PS50112">
    <property type="entry name" value="PAS"/>
    <property type="match status" value="1"/>
</dbReference>
<dbReference type="InterPro" id="IPR003661">
    <property type="entry name" value="HisK_dim/P_dom"/>
</dbReference>
<dbReference type="EMBL" id="JACNIG010000108">
    <property type="protein sequence ID" value="MBC8431062.1"/>
    <property type="molecule type" value="Genomic_DNA"/>
</dbReference>
<dbReference type="SMART" id="SM00448">
    <property type="entry name" value="REC"/>
    <property type="match status" value="1"/>
</dbReference>
<dbReference type="Gene3D" id="3.40.50.2300">
    <property type="match status" value="1"/>
</dbReference>
<evidence type="ECO:0000256" key="8">
    <source>
        <dbReference type="ARBA" id="ARBA00023012"/>
    </source>
</evidence>
<dbReference type="SMART" id="SM00091">
    <property type="entry name" value="PAS"/>
    <property type="match status" value="1"/>
</dbReference>
<evidence type="ECO:0000256" key="1">
    <source>
        <dbReference type="ARBA" id="ARBA00000085"/>
    </source>
</evidence>
<evidence type="ECO:0000313" key="14">
    <source>
        <dbReference type="EMBL" id="MBC8431062.1"/>
    </source>
</evidence>
<dbReference type="SMART" id="SM00387">
    <property type="entry name" value="HATPase_c"/>
    <property type="match status" value="1"/>
</dbReference>
<dbReference type="Pfam" id="PF01590">
    <property type="entry name" value="GAF"/>
    <property type="match status" value="1"/>
</dbReference>
<feature type="domain" description="PAS" evidence="12">
    <location>
        <begin position="280"/>
        <end position="350"/>
    </location>
</feature>
<dbReference type="Pfam" id="PF00072">
    <property type="entry name" value="Response_reg"/>
    <property type="match status" value="1"/>
</dbReference>
<dbReference type="SMART" id="SM00065">
    <property type="entry name" value="GAF"/>
    <property type="match status" value="1"/>
</dbReference>
<evidence type="ECO:0000256" key="3">
    <source>
        <dbReference type="ARBA" id="ARBA00022553"/>
    </source>
</evidence>
<dbReference type="InterPro" id="IPR003594">
    <property type="entry name" value="HATPase_dom"/>
</dbReference>
<dbReference type="PANTHER" id="PTHR43065:SF46">
    <property type="entry name" value="C4-DICARBOXYLATE TRANSPORT SENSOR PROTEIN DCTB"/>
    <property type="match status" value="1"/>
</dbReference>
<dbReference type="Pfam" id="PF08448">
    <property type="entry name" value="PAS_4"/>
    <property type="match status" value="1"/>
</dbReference>
<keyword evidence="8" id="KW-0902">Two-component regulatory system</keyword>
<gene>
    <name evidence="14" type="ORF">H8D96_04000</name>
</gene>
<dbReference type="SUPFAM" id="SSF55785">
    <property type="entry name" value="PYP-like sensor domain (PAS domain)"/>
    <property type="match status" value="1"/>
</dbReference>
<dbReference type="SUPFAM" id="SSF47384">
    <property type="entry name" value="Homodimeric domain of signal transducing histidine kinase"/>
    <property type="match status" value="1"/>
</dbReference>
<dbReference type="SUPFAM" id="SSF52172">
    <property type="entry name" value="CheY-like"/>
    <property type="match status" value="1"/>
</dbReference>
<keyword evidence="5" id="KW-0547">Nucleotide-binding</keyword>
<dbReference type="InterPro" id="IPR035965">
    <property type="entry name" value="PAS-like_dom_sf"/>
</dbReference>
<dbReference type="AlphaFoldDB" id="A0A8J6TQ13"/>
<keyword evidence="7" id="KW-0067">ATP-binding</keyword>
<evidence type="ECO:0000256" key="2">
    <source>
        <dbReference type="ARBA" id="ARBA00012438"/>
    </source>
</evidence>
<comment type="caution">
    <text evidence="14">The sequence shown here is derived from an EMBL/GenBank/DDBJ whole genome shotgun (WGS) entry which is preliminary data.</text>
</comment>
<accession>A0A8J6TQ13</accession>
<dbReference type="PROSITE" id="PS50113">
    <property type="entry name" value="PAC"/>
    <property type="match status" value="1"/>
</dbReference>
<dbReference type="SMART" id="SM00388">
    <property type="entry name" value="HisKA"/>
    <property type="match status" value="1"/>
</dbReference>
<dbReference type="CDD" id="cd00130">
    <property type="entry name" value="PAS"/>
    <property type="match status" value="1"/>
</dbReference>
<evidence type="ECO:0000259" key="13">
    <source>
        <dbReference type="PROSITE" id="PS50113"/>
    </source>
</evidence>
<dbReference type="InterPro" id="IPR000700">
    <property type="entry name" value="PAS-assoc_C"/>
</dbReference>
<dbReference type="InterPro" id="IPR001789">
    <property type="entry name" value="Sig_transdc_resp-reg_receiver"/>
</dbReference>
<name>A0A8J6TQ13_9BACT</name>
<dbReference type="Gene3D" id="3.30.450.40">
    <property type="match status" value="1"/>
</dbReference>
<protein>
    <recommendedName>
        <fullName evidence="2">histidine kinase</fullName>
        <ecNumber evidence="2">2.7.13.3</ecNumber>
    </recommendedName>
</protein>
<organism evidence="14 15">
    <name type="scientific">Candidatus Desulfatibia vada</name>
    <dbReference type="NCBI Taxonomy" id="2841696"/>
    <lineage>
        <taxon>Bacteria</taxon>
        <taxon>Pseudomonadati</taxon>
        <taxon>Thermodesulfobacteriota</taxon>
        <taxon>Desulfobacteria</taxon>
        <taxon>Desulfobacterales</taxon>
        <taxon>Desulfobacterales incertae sedis</taxon>
        <taxon>Candidatus Desulfatibia</taxon>
    </lineage>
</organism>
<feature type="domain" description="Histidine kinase" evidence="10">
    <location>
        <begin position="413"/>
        <end position="636"/>
    </location>
</feature>
<dbReference type="InterPro" id="IPR005467">
    <property type="entry name" value="His_kinase_dom"/>
</dbReference>
<dbReference type="SUPFAM" id="SSF55781">
    <property type="entry name" value="GAF domain-like"/>
    <property type="match status" value="1"/>
</dbReference>
<dbReference type="GO" id="GO:0005524">
    <property type="term" value="F:ATP binding"/>
    <property type="evidence" value="ECO:0007669"/>
    <property type="project" value="UniProtKB-KW"/>
</dbReference>
<dbReference type="InterPro" id="IPR011006">
    <property type="entry name" value="CheY-like_superfamily"/>
</dbReference>
<dbReference type="PRINTS" id="PR00344">
    <property type="entry name" value="BCTRLSENSOR"/>
</dbReference>
<evidence type="ECO:0000256" key="7">
    <source>
        <dbReference type="ARBA" id="ARBA00022840"/>
    </source>
</evidence>
<evidence type="ECO:0000259" key="11">
    <source>
        <dbReference type="PROSITE" id="PS50110"/>
    </source>
</evidence>
<dbReference type="CDD" id="cd00082">
    <property type="entry name" value="HisKA"/>
    <property type="match status" value="1"/>
</dbReference>
<evidence type="ECO:0000256" key="9">
    <source>
        <dbReference type="PROSITE-ProRule" id="PRU00169"/>
    </source>
</evidence>
<comment type="catalytic activity">
    <reaction evidence="1">
        <text>ATP + protein L-histidine = ADP + protein N-phospho-L-histidine.</text>
        <dbReference type="EC" id="2.7.13.3"/>
    </reaction>
</comment>
<keyword evidence="4" id="KW-0808">Transferase</keyword>
<sequence>MIIKKYLGQTLADMGFITTQQLDEALQRQKQIMKEKASPERLQRDRLVTEARLAIETDTAPLLGHILNDMGFVTKGQLEQALQEQDKTFQAYMSLENEKFGIAVEIGALVNSTFSLAEVLHLIMMHANRVTNSVASTLMLVDETTGELVFSVPTGPKEDKLIDIRIPSGEGIAGWVVEHEKPALVPNVKEDARFYPKVDEISGFETKSMLCVPLKAKTKLIGVLEVINKVDGTFFTKEDELLLSMFGYQAAVAIENARLYGELMDQLKESKRAKDALRESEEKTRALLNAINDIALLLDTDGTVLDSNAIALQRLGKSADKLVGKCIYDFFPPPLAEPTKNAVSEVIRTGKPFCMEFEQESRIYDSQVYPICDAQGKAIQIGVISSDITERRSMEAQLRQTHKMEAIGTLAGGIAHDFNNILGIILGNTELAMDDVPEWNPACLNLEEIRIAGIRARDVVRQLLSFAHKTDQERKPVIINSIIIDVLKLLRFSIPANIEIRHNLPKGPEVILADPTQLNQIMINLFTNAAHAMEKDGGILEINMESVNLTASTAQFRDLSPGPYVKLSVSDTGAGIGPEIKNRIFDPYFTTKEVGKGSGMGLSVVHGIVMNHNGAISVDSELGKGATFTILLPTSKREPVPETTIDEELPTGKEMILFVDDEESIVKMGMQRLKRLGYKVESTTSPVEALDLFSSKSDQFDLVITDLTMPKMTGDKLVKAILDIRPDIPIILCTGFSEKINSEKIREIGAAAYLEKPHDKYALSKTVRRVLDKKILEQ</sequence>
<dbReference type="Gene3D" id="3.30.450.20">
    <property type="entry name" value="PAS domain"/>
    <property type="match status" value="1"/>
</dbReference>
<dbReference type="NCBIfam" id="TIGR00229">
    <property type="entry name" value="sensory_box"/>
    <property type="match status" value="1"/>
</dbReference>
<dbReference type="Pfam" id="PF02518">
    <property type="entry name" value="HATPase_c"/>
    <property type="match status" value="1"/>
</dbReference>
<feature type="modified residue" description="4-aspartylphosphate" evidence="9">
    <location>
        <position position="706"/>
    </location>
</feature>
<keyword evidence="6" id="KW-0418">Kinase</keyword>
<dbReference type="PROSITE" id="PS50109">
    <property type="entry name" value="HIS_KIN"/>
    <property type="match status" value="1"/>
</dbReference>
<dbReference type="InterPro" id="IPR003018">
    <property type="entry name" value="GAF"/>
</dbReference>
<dbReference type="PANTHER" id="PTHR43065">
    <property type="entry name" value="SENSOR HISTIDINE KINASE"/>
    <property type="match status" value="1"/>
</dbReference>
<dbReference type="Gene3D" id="1.10.287.130">
    <property type="match status" value="1"/>
</dbReference>
<dbReference type="InterPro" id="IPR004358">
    <property type="entry name" value="Sig_transdc_His_kin-like_C"/>
</dbReference>